<sequence>MSQVERLASNGMEEGAENGELLSLKDHAEYQDDTENPSPRRKISASGGPRTKDWKEEDLPWVPESLDLARARGVKGLHHPPPPAPSSILSSEAFHHGRRPISSSFPRGINHRFRSNDPAGPLSRLLVHLFTSCSGG</sequence>
<keyword evidence="3" id="KW-1185">Reference proteome</keyword>
<proteinExistence type="predicted"/>
<protein>
    <submittedName>
        <fullName evidence="2">Uncharacterized protein</fullName>
    </submittedName>
</protein>
<accession>A0A2T7PNM7</accession>
<dbReference type="AlphaFoldDB" id="A0A2T7PNM7"/>
<dbReference type="Proteomes" id="UP000245119">
    <property type="component" value="Linkage Group LG3"/>
</dbReference>
<organism evidence="2 3">
    <name type="scientific">Pomacea canaliculata</name>
    <name type="common">Golden apple snail</name>
    <dbReference type="NCBI Taxonomy" id="400727"/>
    <lineage>
        <taxon>Eukaryota</taxon>
        <taxon>Metazoa</taxon>
        <taxon>Spiralia</taxon>
        <taxon>Lophotrochozoa</taxon>
        <taxon>Mollusca</taxon>
        <taxon>Gastropoda</taxon>
        <taxon>Caenogastropoda</taxon>
        <taxon>Architaenioglossa</taxon>
        <taxon>Ampullarioidea</taxon>
        <taxon>Ampullariidae</taxon>
        <taxon>Pomacea</taxon>
    </lineage>
</organism>
<evidence type="ECO:0000313" key="2">
    <source>
        <dbReference type="EMBL" id="PVD35031.1"/>
    </source>
</evidence>
<evidence type="ECO:0000313" key="3">
    <source>
        <dbReference type="Proteomes" id="UP000245119"/>
    </source>
</evidence>
<feature type="region of interest" description="Disordered" evidence="1">
    <location>
        <begin position="1"/>
        <end position="58"/>
    </location>
</feature>
<dbReference type="EMBL" id="PZQS01000003">
    <property type="protein sequence ID" value="PVD35031.1"/>
    <property type="molecule type" value="Genomic_DNA"/>
</dbReference>
<comment type="caution">
    <text evidence="2">The sequence shown here is derived from an EMBL/GenBank/DDBJ whole genome shotgun (WGS) entry which is preliminary data.</text>
</comment>
<evidence type="ECO:0000256" key="1">
    <source>
        <dbReference type="SAM" id="MobiDB-lite"/>
    </source>
</evidence>
<gene>
    <name evidence="2" type="ORF">C0Q70_06312</name>
</gene>
<name>A0A2T7PNM7_POMCA</name>
<reference evidence="2 3" key="1">
    <citation type="submission" date="2018-04" db="EMBL/GenBank/DDBJ databases">
        <title>The genome of golden apple snail Pomacea canaliculata provides insight into stress tolerance and invasive adaptation.</title>
        <authorList>
            <person name="Liu C."/>
            <person name="Liu B."/>
            <person name="Ren Y."/>
            <person name="Zhang Y."/>
            <person name="Wang H."/>
            <person name="Li S."/>
            <person name="Jiang F."/>
            <person name="Yin L."/>
            <person name="Zhang G."/>
            <person name="Qian W."/>
            <person name="Fan W."/>
        </authorList>
    </citation>
    <scope>NUCLEOTIDE SEQUENCE [LARGE SCALE GENOMIC DNA]</scope>
    <source>
        <strain evidence="2">SZHN2017</strain>
        <tissue evidence="2">Muscle</tissue>
    </source>
</reference>